<evidence type="ECO:0000313" key="5">
    <source>
        <dbReference type="Proteomes" id="UP000582213"/>
    </source>
</evidence>
<dbReference type="KEGG" id="soh:D1869_08430"/>
<dbReference type="GO" id="GO:0006355">
    <property type="term" value="P:regulation of DNA-templated transcription"/>
    <property type="evidence" value="ECO:0007669"/>
    <property type="project" value="InterPro"/>
</dbReference>
<dbReference type="Pfam" id="PF01402">
    <property type="entry name" value="RHH_1"/>
    <property type="match status" value="1"/>
</dbReference>
<proteinExistence type="predicted"/>
<keyword evidence="4" id="KW-1185">Reference proteome</keyword>
<dbReference type="SUPFAM" id="SSF47598">
    <property type="entry name" value="Ribbon-helix-helix"/>
    <property type="match status" value="1"/>
</dbReference>
<gene>
    <name evidence="3" type="ORF">D1869_08430</name>
    <name evidence="2" type="ORF">HNQ62_000044</name>
</gene>
<dbReference type="AlphaFoldDB" id="A0A650CH48"/>
<reference evidence="3 4" key="1">
    <citation type="submission" date="2019-10" db="EMBL/GenBank/DDBJ databases">
        <title>Genome Sequences from Six Type Strain Members of the Archaeal Family Sulfolobaceae: Acidianus ambivalens, Acidianus infernus, Metallosphaera prunae, Stygiolobus azoricus, Sulfolobus metallicus, and Sulfurisphaera ohwakuensis.</title>
        <authorList>
            <person name="Counts J.A."/>
            <person name="Kelly R.M."/>
        </authorList>
    </citation>
    <scope>NUCLEOTIDE SEQUENCE [LARGE SCALE GENOMIC DNA]</scope>
    <source>
        <strain evidence="3 4">TA-1</strain>
    </source>
</reference>
<dbReference type="CDD" id="cd22231">
    <property type="entry name" value="RHH_NikR_HicB-like"/>
    <property type="match status" value="1"/>
</dbReference>
<evidence type="ECO:0000259" key="1">
    <source>
        <dbReference type="Pfam" id="PF01402"/>
    </source>
</evidence>
<dbReference type="GeneID" id="42801267"/>
<reference evidence="2 5" key="2">
    <citation type="submission" date="2020-08" db="EMBL/GenBank/DDBJ databases">
        <title>Genomic Encyclopedia of Type Strains, Phase IV (KMG-IV): sequencing the most valuable type-strain genomes for metagenomic binning, comparative biology and taxonomic classification.</title>
        <authorList>
            <person name="Goeker M."/>
        </authorList>
    </citation>
    <scope>NUCLEOTIDE SEQUENCE [LARGE SCALE GENOMIC DNA]</scope>
    <source>
        <strain evidence="2 5">DSM 12421</strain>
    </source>
</reference>
<evidence type="ECO:0000313" key="4">
    <source>
        <dbReference type="Proteomes" id="UP000427373"/>
    </source>
</evidence>
<organism evidence="3 4">
    <name type="scientific">Sulfurisphaera ohwakuensis</name>
    <dbReference type="NCBI Taxonomy" id="69656"/>
    <lineage>
        <taxon>Archaea</taxon>
        <taxon>Thermoproteota</taxon>
        <taxon>Thermoprotei</taxon>
        <taxon>Sulfolobales</taxon>
        <taxon>Sulfolobaceae</taxon>
        <taxon>Sulfurisphaera</taxon>
    </lineage>
</organism>
<dbReference type="OrthoDB" id="43863at2157"/>
<name>A0A650CH48_SULOH</name>
<dbReference type="EMBL" id="CP045484">
    <property type="protein sequence ID" value="QGR17211.1"/>
    <property type="molecule type" value="Genomic_DNA"/>
</dbReference>
<dbReference type="RefSeq" id="WP_156014701.1">
    <property type="nucleotide sequence ID" value="NZ_CP045484.1"/>
</dbReference>
<protein>
    <submittedName>
        <fullName evidence="2">Metal-responsive CopG/Arc/MetJ family transcriptional regulator</fullName>
    </submittedName>
    <submittedName>
        <fullName evidence="3">Ribbon-helix-helix protein, CopG family</fullName>
    </submittedName>
</protein>
<dbReference type="Proteomes" id="UP000582213">
    <property type="component" value="Unassembled WGS sequence"/>
</dbReference>
<evidence type="ECO:0000313" key="2">
    <source>
        <dbReference type="EMBL" id="MBB5252326.1"/>
    </source>
</evidence>
<accession>A0A650CH48</accession>
<dbReference type="InterPro" id="IPR010985">
    <property type="entry name" value="Ribbon_hlx_hlx"/>
</dbReference>
<sequence length="48" mass="5749">MKKVVSVRLREEIIATIDEYSKKMSYQSRTDFLKKALEFYMKKRSGKS</sequence>
<dbReference type="EMBL" id="JACHFY010000001">
    <property type="protein sequence ID" value="MBB5252326.1"/>
    <property type="molecule type" value="Genomic_DNA"/>
</dbReference>
<dbReference type="Proteomes" id="UP000427373">
    <property type="component" value="Chromosome"/>
</dbReference>
<dbReference type="InterPro" id="IPR002145">
    <property type="entry name" value="CopG"/>
</dbReference>
<feature type="domain" description="Ribbon-helix-helix protein CopG" evidence="1">
    <location>
        <begin position="3"/>
        <end position="43"/>
    </location>
</feature>
<evidence type="ECO:0000313" key="3">
    <source>
        <dbReference type="EMBL" id="QGR17211.1"/>
    </source>
</evidence>